<feature type="non-terminal residue" evidence="1">
    <location>
        <position position="74"/>
    </location>
</feature>
<reference evidence="1 2" key="1">
    <citation type="journal article" date="2012" name="BMC Genomics">
        <title>Tools to kill: Genome of one of the most destructive plant pathogenic fungi Macrophomina phaseolina.</title>
        <authorList>
            <person name="Islam M.S."/>
            <person name="Haque M.S."/>
            <person name="Islam M.M."/>
            <person name="Emdad E.M."/>
            <person name="Halim A."/>
            <person name="Hossen Q.M.M."/>
            <person name="Hossain M.Z."/>
            <person name="Ahmed B."/>
            <person name="Rahim S."/>
            <person name="Rahman M.S."/>
            <person name="Alam M.M."/>
            <person name="Hou S."/>
            <person name="Wan X."/>
            <person name="Saito J.A."/>
            <person name="Alam M."/>
        </authorList>
    </citation>
    <scope>NUCLEOTIDE SEQUENCE [LARGE SCALE GENOMIC DNA]</scope>
    <source>
        <strain evidence="1 2">MS6</strain>
    </source>
</reference>
<dbReference type="EMBL" id="AHHD01000279">
    <property type="protein sequence ID" value="EKG16287.1"/>
    <property type="molecule type" value="Genomic_DNA"/>
</dbReference>
<dbReference type="OrthoDB" id="3963228at2759"/>
<evidence type="ECO:0000313" key="1">
    <source>
        <dbReference type="EMBL" id="EKG16287.1"/>
    </source>
</evidence>
<gene>
    <name evidence="1" type="ORF">MPH_06496</name>
</gene>
<name>K2RU82_MACPH</name>
<protein>
    <submittedName>
        <fullName evidence="1">Uncharacterized protein</fullName>
    </submittedName>
</protein>
<dbReference type="HOGENOM" id="CLU_2694523_0_0_1"/>
<evidence type="ECO:0000313" key="2">
    <source>
        <dbReference type="Proteomes" id="UP000007129"/>
    </source>
</evidence>
<dbReference type="VEuPathDB" id="FungiDB:MPH_06496"/>
<dbReference type="InParanoid" id="K2RU82"/>
<dbReference type="AlphaFoldDB" id="K2RU82"/>
<proteinExistence type="predicted"/>
<organism evidence="1 2">
    <name type="scientific">Macrophomina phaseolina (strain MS6)</name>
    <name type="common">Charcoal rot fungus</name>
    <dbReference type="NCBI Taxonomy" id="1126212"/>
    <lineage>
        <taxon>Eukaryota</taxon>
        <taxon>Fungi</taxon>
        <taxon>Dikarya</taxon>
        <taxon>Ascomycota</taxon>
        <taxon>Pezizomycotina</taxon>
        <taxon>Dothideomycetes</taxon>
        <taxon>Dothideomycetes incertae sedis</taxon>
        <taxon>Botryosphaeriales</taxon>
        <taxon>Botryosphaeriaceae</taxon>
        <taxon>Macrophomina</taxon>
    </lineage>
</organism>
<comment type="caution">
    <text evidence="1">The sequence shown here is derived from an EMBL/GenBank/DDBJ whole genome shotgun (WGS) entry which is preliminary data.</text>
</comment>
<sequence>MTQAMSLSTLAERILESARQLDKRGVVDLDSKLGFRNMTPADFRSRASLITALQELERLARGPMESVWALGFAG</sequence>
<dbReference type="Proteomes" id="UP000007129">
    <property type="component" value="Unassembled WGS sequence"/>
</dbReference>
<accession>K2RU82</accession>